<accession>A0A1H9S2A4</accession>
<dbReference type="AlphaFoldDB" id="A0A1H9S2A4"/>
<evidence type="ECO:0000313" key="2">
    <source>
        <dbReference type="Proteomes" id="UP000198948"/>
    </source>
</evidence>
<dbReference type="InterPro" id="IPR001646">
    <property type="entry name" value="5peptide_repeat"/>
</dbReference>
<dbReference type="EMBL" id="FOHA01000006">
    <property type="protein sequence ID" value="SER79150.1"/>
    <property type="molecule type" value="Genomic_DNA"/>
</dbReference>
<proteinExistence type="predicted"/>
<dbReference type="InterPro" id="IPR052949">
    <property type="entry name" value="PA_immunity-related"/>
</dbReference>
<dbReference type="PANTHER" id="PTHR42999:SF1">
    <property type="entry name" value="PENTAPEPTIDE REPEAT-CONTAINING PROTEIN"/>
    <property type="match status" value="1"/>
</dbReference>
<dbReference type="SUPFAM" id="SSF141571">
    <property type="entry name" value="Pentapeptide repeat-like"/>
    <property type="match status" value="1"/>
</dbReference>
<dbReference type="Proteomes" id="UP000198948">
    <property type="component" value="Unassembled WGS sequence"/>
</dbReference>
<reference evidence="1 2" key="1">
    <citation type="submission" date="2016-10" db="EMBL/GenBank/DDBJ databases">
        <authorList>
            <person name="de Groot N.N."/>
        </authorList>
    </citation>
    <scope>NUCLEOTIDE SEQUENCE [LARGE SCALE GENOMIC DNA]</scope>
    <source>
        <strain evidence="1 2">DSM 13760</strain>
    </source>
</reference>
<gene>
    <name evidence="1" type="ORF">SAMN04488559_10659</name>
</gene>
<dbReference type="Pfam" id="PF00805">
    <property type="entry name" value="Pentapeptide"/>
    <property type="match status" value="1"/>
</dbReference>
<dbReference type="RefSeq" id="WP_177165695.1">
    <property type="nucleotide sequence ID" value="NZ_FOHA01000006.1"/>
</dbReference>
<name>A0A1H9S2A4_9LACT</name>
<evidence type="ECO:0000313" key="1">
    <source>
        <dbReference type="EMBL" id="SER79150.1"/>
    </source>
</evidence>
<protein>
    <submittedName>
        <fullName evidence="1">Uncharacterized protein YjbI, contains pentapeptide repeats</fullName>
    </submittedName>
</protein>
<organism evidence="1 2">
    <name type="scientific">Isobaculum melis</name>
    <dbReference type="NCBI Taxonomy" id="142588"/>
    <lineage>
        <taxon>Bacteria</taxon>
        <taxon>Bacillati</taxon>
        <taxon>Bacillota</taxon>
        <taxon>Bacilli</taxon>
        <taxon>Lactobacillales</taxon>
        <taxon>Carnobacteriaceae</taxon>
        <taxon>Isobaculum</taxon>
    </lineage>
</organism>
<dbReference type="PANTHER" id="PTHR42999">
    <property type="entry name" value="ANTIBIOTIC RESISTANCE PROTEIN MCBG"/>
    <property type="match status" value="1"/>
</dbReference>
<sequence length="219" mass="25005">MKQELKSAAKEKWEMKTKIMDALYEDTAFIFTDFNHPIFTKTVFKNCLFRNVNLKDARIYDCQFIDCTFKSVHFATVTIGAHNGLYQDCTFTSCRFRGAFFYNPEFIACLFNKCQWKSVDLSASYFDSCKFIGKLEDVTFRGYHESDLTEGAKPNPMKKVDFSEAIFGEFVGFTGCDLSTAIPPVGYTFEELLRPSKYGSDMAYIGTGENGMLTAYQKS</sequence>
<keyword evidence="2" id="KW-1185">Reference proteome</keyword>
<dbReference type="Gene3D" id="2.160.20.80">
    <property type="entry name" value="E3 ubiquitin-protein ligase SopA"/>
    <property type="match status" value="1"/>
</dbReference>
<dbReference type="STRING" id="142588.SAMN04488559_10659"/>